<sequence length="245" mass="24877">MWTLLRNRLPALLLGFWLAAPAQAFDAFECDCAQQVGTCSATVRILKTGGSAPSYSAELLVQSSAPACSRVSYLIDQTPYTTVLTRRNQDTESTSGTSPIKAANVKVQGCAICARKSAFAASESAPAPDDSGASRAFSAGLAPGGFDPASKQAGFDAAVSGGRARDASFNSIISGLGAAAAITSAAAQARQAGAQQPPATPSRSGYSPQYDLRSAGPQGGGRCPDPSAPGCPYHLGTYDPLGAPK</sequence>
<feature type="signal peptide" evidence="2">
    <location>
        <begin position="1"/>
        <end position="24"/>
    </location>
</feature>
<gene>
    <name evidence="3" type="ORF">BN112_0527</name>
</gene>
<evidence type="ECO:0000256" key="1">
    <source>
        <dbReference type="SAM" id="MobiDB-lite"/>
    </source>
</evidence>
<dbReference type="OrthoDB" id="8944980at2"/>
<dbReference type="RefSeq" id="WP_003811584.1">
    <property type="nucleotide sequence ID" value="NC_019382.1"/>
</dbReference>
<evidence type="ECO:0000313" key="4">
    <source>
        <dbReference type="Proteomes" id="UP000007564"/>
    </source>
</evidence>
<keyword evidence="2" id="KW-0732">Signal</keyword>
<dbReference type="KEGG" id="bbh:BN112_0527"/>
<feature type="chain" id="PRO_5002197450" evidence="2">
    <location>
        <begin position="25"/>
        <end position="245"/>
    </location>
</feature>
<dbReference type="GeneID" id="77169498"/>
<evidence type="ECO:0000256" key="2">
    <source>
        <dbReference type="SAM" id="SignalP"/>
    </source>
</evidence>
<feature type="region of interest" description="Disordered" evidence="1">
    <location>
        <begin position="189"/>
        <end position="245"/>
    </location>
</feature>
<protein>
    <submittedName>
        <fullName evidence="3">Putative exported protein</fullName>
    </submittedName>
</protein>
<reference evidence="3 4" key="1">
    <citation type="journal article" date="2012" name="BMC Genomics">
        <title>Comparative genomics of the classical Bordetella subspecies: the evolution and exchange of virulence-associated diversity amongst closely related pathogens.</title>
        <authorList>
            <person name="Park J."/>
            <person name="Zhang Y."/>
            <person name="Buboltz A.M."/>
            <person name="Zhang X."/>
            <person name="Schuster S.C."/>
            <person name="Ahuja U."/>
            <person name="Liu M."/>
            <person name="Miller J.F."/>
            <person name="Sebaihia M."/>
            <person name="Bentley S.D."/>
            <person name="Parkhill J."/>
            <person name="Harvill E.T."/>
        </authorList>
    </citation>
    <scope>NUCLEOTIDE SEQUENCE [LARGE SCALE GENOMIC DNA]</scope>
    <source>
        <strain evidence="3 4">253</strain>
    </source>
</reference>
<name>A0A0C6NZZ4_BORBO</name>
<dbReference type="AlphaFoldDB" id="A0A0C6NZZ4"/>
<dbReference type="EMBL" id="HE965806">
    <property type="protein sequence ID" value="CCJ52445.1"/>
    <property type="molecule type" value="Genomic_DNA"/>
</dbReference>
<dbReference type="HOGENOM" id="CLU_097822_0_0_4"/>
<accession>A0A0C6NZZ4</accession>
<organism evidence="3 4">
    <name type="scientific">Bordetella bronchiseptica 253</name>
    <dbReference type="NCBI Taxonomy" id="568707"/>
    <lineage>
        <taxon>Bacteria</taxon>
        <taxon>Pseudomonadati</taxon>
        <taxon>Pseudomonadota</taxon>
        <taxon>Betaproteobacteria</taxon>
        <taxon>Burkholderiales</taxon>
        <taxon>Alcaligenaceae</taxon>
        <taxon>Bordetella</taxon>
    </lineage>
</organism>
<dbReference type="Proteomes" id="UP000007564">
    <property type="component" value="Chromosome"/>
</dbReference>
<proteinExistence type="predicted"/>
<evidence type="ECO:0000313" key="3">
    <source>
        <dbReference type="EMBL" id="CCJ52445.1"/>
    </source>
</evidence>